<feature type="compositionally biased region" description="Low complexity" evidence="2">
    <location>
        <begin position="1245"/>
        <end position="1263"/>
    </location>
</feature>
<feature type="compositionally biased region" description="Polar residues" evidence="2">
    <location>
        <begin position="1307"/>
        <end position="1318"/>
    </location>
</feature>
<feature type="region of interest" description="Disordered" evidence="2">
    <location>
        <begin position="347"/>
        <end position="376"/>
    </location>
</feature>
<protein>
    <submittedName>
        <fullName evidence="5">Formin-2</fullName>
    </submittedName>
</protein>
<feature type="domain" description="FH2" evidence="4">
    <location>
        <begin position="376"/>
        <end position="785"/>
    </location>
</feature>
<dbReference type="Gene3D" id="1.20.58.2220">
    <property type="entry name" value="Formin, FH2 domain"/>
    <property type="match status" value="1"/>
</dbReference>
<dbReference type="Gene3D" id="1.10.10.10">
    <property type="entry name" value="Winged helix-like DNA-binding domain superfamily/Winged helix DNA-binding domain"/>
    <property type="match status" value="1"/>
</dbReference>
<feature type="compositionally biased region" description="Polar residues" evidence="2">
    <location>
        <begin position="155"/>
        <end position="168"/>
    </location>
</feature>
<feature type="compositionally biased region" description="Polar residues" evidence="2">
    <location>
        <begin position="1523"/>
        <end position="1557"/>
    </location>
</feature>
<evidence type="ECO:0000256" key="1">
    <source>
        <dbReference type="ARBA" id="ARBA00005271"/>
    </source>
</evidence>
<feature type="region of interest" description="Disordered" evidence="2">
    <location>
        <begin position="1053"/>
        <end position="1076"/>
    </location>
</feature>
<dbReference type="PROSITE" id="PS51444">
    <property type="entry name" value="FH2"/>
    <property type="match status" value="1"/>
</dbReference>
<dbReference type="Pfam" id="PF02181">
    <property type="entry name" value="FH2"/>
    <property type="match status" value="1"/>
</dbReference>
<feature type="compositionally biased region" description="Basic and acidic residues" evidence="2">
    <location>
        <begin position="142"/>
        <end position="151"/>
    </location>
</feature>
<feature type="region of interest" description="Disordered" evidence="2">
    <location>
        <begin position="1139"/>
        <end position="1164"/>
    </location>
</feature>
<feature type="region of interest" description="Disordered" evidence="2">
    <location>
        <begin position="140"/>
        <end position="168"/>
    </location>
</feature>
<name>A0A210R6J3_MIZYE</name>
<evidence type="ECO:0000259" key="3">
    <source>
        <dbReference type="PROSITE" id="PS50186"/>
    </source>
</evidence>
<feature type="region of interest" description="Disordered" evidence="2">
    <location>
        <begin position="796"/>
        <end position="830"/>
    </location>
</feature>
<dbReference type="EMBL" id="NEDP02000186">
    <property type="protein sequence ID" value="OWF56491.1"/>
    <property type="molecule type" value="Genomic_DNA"/>
</dbReference>
<evidence type="ECO:0000313" key="6">
    <source>
        <dbReference type="Proteomes" id="UP000242188"/>
    </source>
</evidence>
<proteinExistence type="inferred from homology"/>
<feature type="region of interest" description="Disordered" evidence="2">
    <location>
        <begin position="1305"/>
        <end position="1338"/>
    </location>
</feature>
<organism evidence="5 6">
    <name type="scientific">Mizuhopecten yessoensis</name>
    <name type="common">Japanese scallop</name>
    <name type="synonym">Patinopecten yessoensis</name>
    <dbReference type="NCBI Taxonomy" id="6573"/>
    <lineage>
        <taxon>Eukaryota</taxon>
        <taxon>Metazoa</taxon>
        <taxon>Spiralia</taxon>
        <taxon>Lophotrochozoa</taxon>
        <taxon>Mollusca</taxon>
        <taxon>Bivalvia</taxon>
        <taxon>Autobranchia</taxon>
        <taxon>Pteriomorphia</taxon>
        <taxon>Pectinida</taxon>
        <taxon>Pectinoidea</taxon>
        <taxon>Pectinidae</taxon>
        <taxon>Mizuhopecten</taxon>
    </lineage>
</organism>
<dbReference type="GO" id="GO:0035556">
    <property type="term" value="P:intracellular signal transduction"/>
    <property type="evidence" value="ECO:0007669"/>
    <property type="project" value="InterPro"/>
</dbReference>
<dbReference type="InterPro" id="IPR000591">
    <property type="entry name" value="DEP_dom"/>
</dbReference>
<feature type="compositionally biased region" description="Polar residues" evidence="2">
    <location>
        <begin position="240"/>
        <end position="257"/>
    </location>
</feature>
<feature type="region of interest" description="Disordered" evidence="2">
    <location>
        <begin position="1236"/>
        <end position="1292"/>
    </location>
</feature>
<sequence length="1678" mass="188762">MSQWERTRQLERPARKTFRGSVLVTLLLEKHPKRFRSRVSASLFAKKLFREGKISSVQGISAFEDSDQTFYWSDSEYRKQWNSAKYSPSVPAYDVKNNRNFGKIVESDDETIVESVKGELSSQPKQSSVLKTLIKQLEGDFPDSKENETKPKVLNSKSYDGDITSSDSFTDSVTQRYNKFKDRTRFGGGVAFPMASRDHDVIPEEDPSLDKTGNSLELELTPRNSEQSSVLEQPIHSEQIRVSEQSRNSEQPRASETPTRRWLDGQNSYSDNEKQLIEEMKRMKEDHSVTLTAYEERIKDLMERMHDLRGIAEMLENSSNKSSPYGILPPRSSFFNFIGSRLEQERRNATAPLGSDTEIPPPLPPRPGRTNKVYPNKPIIHPKVKMKPLDWTRIIIKDTSEGTPSTIWHTMVEPKLEAEEAERLFQSAETADIKSLYDDIARVRGKTKQQLVTLLDVEKSRRAVYTMKSLPCSMNDVISVVTSLETKQINSDRFAELLELIGGGNEIEKVQFHVRRKTSATLDYPEYMLYEMSKVSHCKERMDFLRFRYRVQWHLFETEQQLKELHTACEEVTNSSALKNLLQSLLAVGNYLNGSSENGQADGFGLEVMNRLKEVQDRDAKGNLLEFVLKLYCQCYEVEIELGCPTKFRLPEPSNMRHAAQVSFDNIHEALSNMKAEVKSTRERYLVMSTKDTTDPRDNLWTTTENYLTCALEIILEEERLLQDTRSYFRRTTAYFLMDTDTATPQEFFQLWATFLHDCKYYWKLAHRKLGKERFEIDFKHRGQLAAMFGHKFMDTVQNTNGTRGPTSVQKGGSNSGKDGTLPRQGALVNGYSDSHYTDKAVVSATSKDVSATYKSHLSSLQESHSPKQLTCEPPSSGLHKPLPKAASTTSVPSENGFPGAHNYENHEDMERLATESRSGTSQSDTLEWAGKKTDKHQFPLVSWSKREPGKQNNSGDSKTSADYSHQMAERQQTSTQNSTSFSKFKNSVVQTFTHSPTTSGKRTAEVAGLQENMDIPHSSSMTSIPSYMPLRVVVSENEISPYVTSIGRDSRQATSRFHESQKYATQPGGSFSRDYRTNSAERRNVFDSRIMTTGGGKGRTGSNVSTEYAGLYHTPPFHAHVDKDGYSSPSIIANAFDKSDINNNTTPKNANRDPTANGVNRTRAPILLGSNVSISDAYTPNDRDGLPTRHPVFEQGVNRRTDKPTHVFQHIPPSVPSYSAKRFNNYENQGRLETGPAVKHRADPVTFPSTTVTPSSQPPVMSHMNTFPLTSRSSVTPTSSQNFPSSTQSTPAKNLAYHRVHETPIVQETTPVPSTRQPPAKPSRNLPLNFGQDNRKDEKKMATSLDRLDRNGHSVPSISTLINRFEKKQNLLEAVNNEEKLLANDPAKLLAMTSTPVIYKNPPGVDQDDSEPPPVPPRSDHSFQDNYPSDSLDSRSSRGHGRKVDNLQDSQNMSNFDSNVGQKYSFGDTNPIALLSSVAKSNHVRQETGLSDQDDGYRERLRKVAASSTVFERHNKHLTPQFHKQGNPVQFSTPQYNRQNSQTTVMSLNSSQTYSRQSSINQSQPLSQPLSQSISQQNRTNGVTQQTPQNSRTNGAPAQPSRTNGNVLTVTNKLGLNHSQFKNNHESTTQSQAAQPQFSKDNTLQQRLESDGRIPASAMAVVSPTLVHHGSITFMAI</sequence>
<evidence type="ECO:0000313" key="5">
    <source>
        <dbReference type="EMBL" id="OWF56491.1"/>
    </source>
</evidence>
<comment type="similarity">
    <text evidence="1">Belongs to the formin homology family. Cappuccino subfamily.</text>
</comment>
<dbReference type="InterPro" id="IPR042201">
    <property type="entry name" value="FH2_Formin_sf"/>
</dbReference>
<feature type="compositionally biased region" description="Polar residues" evidence="2">
    <location>
        <begin position="1264"/>
        <end position="1292"/>
    </location>
</feature>
<feature type="region of interest" description="Disordered" evidence="2">
    <location>
        <begin position="185"/>
        <end position="267"/>
    </location>
</feature>
<feature type="compositionally biased region" description="Basic and acidic residues" evidence="2">
    <location>
        <begin position="1053"/>
        <end position="1062"/>
    </location>
</feature>
<comment type="caution">
    <text evidence="5">The sequence shown here is derived from an EMBL/GenBank/DDBJ whole genome shotgun (WGS) entry which is preliminary data.</text>
</comment>
<feature type="compositionally biased region" description="Polar residues" evidence="2">
    <location>
        <begin position="856"/>
        <end position="869"/>
    </location>
</feature>
<feature type="compositionally biased region" description="Polar residues" evidence="2">
    <location>
        <begin position="222"/>
        <end position="231"/>
    </location>
</feature>
<evidence type="ECO:0000256" key="2">
    <source>
        <dbReference type="SAM" id="MobiDB-lite"/>
    </source>
</evidence>
<feature type="compositionally biased region" description="Polar residues" evidence="2">
    <location>
        <begin position="916"/>
        <end position="926"/>
    </location>
</feature>
<dbReference type="PANTHER" id="PTHR45920">
    <property type="entry name" value="FORMIN HOMOLOGY 2 DOMAIN CONTAINING, ISOFORM I"/>
    <property type="match status" value="1"/>
</dbReference>
<reference evidence="5 6" key="1">
    <citation type="journal article" date="2017" name="Nat. Ecol. Evol.">
        <title>Scallop genome provides insights into evolution of bilaterian karyotype and development.</title>
        <authorList>
            <person name="Wang S."/>
            <person name="Zhang J."/>
            <person name="Jiao W."/>
            <person name="Li J."/>
            <person name="Xun X."/>
            <person name="Sun Y."/>
            <person name="Guo X."/>
            <person name="Huan P."/>
            <person name="Dong B."/>
            <person name="Zhang L."/>
            <person name="Hu X."/>
            <person name="Sun X."/>
            <person name="Wang J."/>
            <person name="Zhao C."/>
            <person name="Wang Y."/>
            <person name="Wang D."/>
            <person name="Huang X."/>
            <person name="Wang R."/>
            <person name="Lv J."/>
            <person name="Li Y."/>
            <person name="Zhang Z."/>
            <person name="Liu B."/>
            <person name="Lu W."/>
            <person name="Hui Y."/>
            <person name="Liang J."/>
            <person name="Zhou Z."/>
            <person name="Hou R."/>
            <person name="Li X."/>
            <person name="Liu Y."/>
            <person name="Li H."/>
            <person name="Ning X."/>
            <person name="Lin Y."/>
            <person name="Zhao L."/>
            <person name="Xing Q."/>
            <person name="Dou J."/>
            <person name="Li Y."/>
            <person name="Mao J."/>
            <person name="Guo H."/>
            <person name="Dou H."/>
            <person name="Li T."/>
            <person name="Mu C."/>
            <person name="Jiang W."/>
            <person name="Fu Q."/>
            <person name="Fu X."/>
            <person name="Miao Y."/>
            <person name="Liu J."/>
            <person name="Yu Q."/>
            <person name="Li R."/>
            <person name="Liao H."/>
            <person name="Li X."/>
            <person name="Kong Y."/>
            <person name="Jiang Z."/>
            <person name="Chourrout D."/>
            <person name="Li R."/>
            <person name="Bao Z."/>
        </authorList>
    </citation>
    <scope>NUCLEOTIDE SEQUENCE [LARGE SCALE GENOMIC DNA]</scope>
    <source>
        <strain evidence="5 6">PY_sf001</strain>
    </source>
</reference>
<keyword evidence="6" id="KW-1185">Reference proteome</keyword>
<feature type="compositionally biased region" description="Polar residues" evidence="2">
    <location>
        <begin position="1142"/>
        <end position="1161"/>
    </location>
</feature>
<dbReference type="GO" id="GO:0030866">
    <property type="term" value="P:cortical actin cytoskeleton organization"/>
    <property type="evidence" value="ECO:0007669"/>
    <property type="project" value="TreeGrafter"/>
</dbReference>
<feature type="region of interest" description="Disordered" evidence="2">
    <location>
        <begin position="1399"/>
        <end position="1463"/>
    </location>
</feature>
<dbReference type="SUPFAM" id="SSF101447">
    <property type="entry name" value="Formin homology 2 domain (FH2 domain)"/>
    <property type="match status" value="1"/>
</dbReference>
<accession>A0A210R6J3</accession>
<dbReference type="PROSITE" id="PS50186">
    <property type="entry name" value="DEP"/>
    <property type="match status" value="1"/>
</dbReference>
<dbReference type="STRING" id="6573.A0A210R6J3"/>
<dbReference type="OrthoDB" id="427644at2759"/>
<dbReference type="GO" id="GO:0005856">
    <property type="term" value="C:cytoskeleton"/>
    <property type="evidence" value="ECO:0007669"/>
    <property type="project" value="TreeGrafter"/>
</dbReference>
<feature type="compositionally biased region" description="Polar residues" evidence="2">
    <location>
        <begin position="1580"/>
        <end position="1607"/>
    </location>
</feature>
<gene>
    <name evidence="5" type="ORF">KP79_PYT13777</name>
</gene>
<feature type="region of interest" description="Disordered" evidence="2">
    <location>
        <begin position="856"/>
        <end position="982"/>
    </location>
</feature>
<feature type="compositionally biased region" description="Polar residues" evidence="2">
    <location>
        <begin position="951"/>
        <end position="964"/>
    </location>
</feature>
<feature type="region of interest" description="Disordered" evidence="2">
    <location>
        <begin position="1511"/>
        <end position="1607"/>
    </location>
</feature>
<dbReference type="GO" id="GO:0051015">
    <property type="term" value="F:actin filament binding"/>
    <property type="evidence" value="ECO:0007669"/>
    <property type="project" value="TreeGrafter"/>
</dbReference>
<dbReference type="Proteomes" id="UP000242188">
    <property type="component" value="Unassembled WGS sequence"/>
</dbReference>
<feature type="domain" description="DEP" evidence="3">
    <location>
        <begin position="1"/>
        <end position="75"/>
    </location>
</feature>
<dbReference type="GO" id="GO:0005737">
    <property type="term" value="C:cytoplasm"/>
    <property type="evidence" value="ECO:0007669"/>
    <property type="project" value="TreeGrafter"/>
</dbReference>
<feature type="compositionally biased region" description="Polar residues" evidence="2">
    <location>
        <begin position="1448"/>
        <end position="1463"/>
    </location>
</feature>
<feature type="compositionally biased region" description="Basic and acidic residues" evidence="2">
    <location>
        <begin position="1433"/>
        <end position="1447"/>
    </location>
</feature>
<evidence type="ECO:0000259" key="4">
    <source>
        <dbReference type="PROSITE" id="PS51444"/>
    </source>
</evidence>
<feature type="region of interest" description="Disordered" evidence="2">
    <location>
        <begin position="1621"/>
        <end position="1644"/>
    </location>
</feature>
<feature type="compositionally biased region" description="Low complexity" evidence="2">
    <location>
        <begin position="972"/>
        <end position="981"/>
    </location>
</feature>
<dbReference type="SMART" id="SM00498">
    <property type="entry name" value="FH2"/>
    <property type="match status" value="1"/>
</dbReference>
<dbReference type="PANTHER" id="PTHR45920:SF7">
    <property type="entry name" value="FORMIN-G"/>
    <property type="match status" value="1"/>
</dbReference>
<dbReference type="InterPro" id="IPR015425">
    <property type="entry name" value="FH2_Formin"/>
</dbReference>
<feature type="compositionally biased region" description="Low complexity" evidence="2">
    <location>
        <begin position="1558"/>
        <end position="1579"/>
    </location>
</feature>
<feature type="compositionally biased region" description="Basic and acidic residues" evidence="2">
    <location>
        <begin position="904"/>
        <end position="915"/>
    </location>
</feature>
<dbReference type="InterPro" id="IPR036388">
    <property type="entry name" value="WH-like_DNA-bd_sf"/>
</dbReference>
<feature type="compositionally biased region" description="Polar residues" evidence="2">
    <location>
        <begin position="796"/>
        <end position="818"/>
    </location>
</feature>